<dbReference type="GeneID" id="9063536"/>
<dbReference type="InParanoid" id="C5KGA5"/>
<name>C5KGA5_PERM5</name>
<evidence type="ECO:0000313" key="2">
    <source>
        <dbReference type="Proteomes" id="UP000007800"/>
    </source>
</evidence>
<dbReference type="EMBL" id="GG672918">
    <property type="protein sequence ID" value="EER16461.1"/>
    <property type="molecule type" value="Genomic_DNA"/>
</dbReference>
<evidence type="ECO:0000313" key="1">
    <source>
        <dbReference type="EMBL" id="EER16461.1"/>
    </source>
</evidence>
<accession>C5KGA5</accession>
<dbReference type="AlphaFoldDB" id="C5KGA5"/>
<protein>
    <submittedName>
        <fullName evidence="1">Uncharacterized protein</fullName>
    </submittedName>
</protein>
<organism evidence="2">
    <name type="scientific">Perkinsus marinus (strain ATCC 50983 / TXsc)</name>
    <dbReference type="NCBI Taxonomy" id="423536"/>
    <lineage>
        <taxon>Eukaryota</taxon>
        <taxon>Sar</taxon>
        <taxon>Alveolata</taxon>
        <taxon>Perkinsozoa</taxon>
        <taxon>Perkinsea</taxon>
        <taxon>Perkinsida</taxon>
        <taxon>Perkinsidae</taxon>
        <taxon>Perkinsus</taxon>
    </lineage>
</organism>
<proteinExistence type="predicted"/>
<sequence>MTGLIPFTVDSEHTTLLLDTKNKNFTDFAEESHLSAVEWERIPYDRDHDRFIISVNGTHITATTE</sequence>
<dbReference type="RefSeq" id="XP_002784665.1">
    <property type="nucleotide sequence ID" value="XM_002784619.1"/>
</dbReference>
<dbReference type="Proteomes" id="UP000007800">
    <property type="component" value="Unassembled WGS sequence"/>
</dbReference>
<reference evidence="1 2" key="1">
    <citation type="submission" date="2008-07" db="EMBL/GenBank/DDBJ databases">
        <authorList>
            <person name="El-Sayed N."/>
            <person name="Caler E."/>
            <person name="Inman J."/>
            <person name="Amedeo P."/>
            <person name="Hass B."/>
            <person name="Wortman J."/>
        </authorList>
    </citation>
    <scope>NUCLEOTIDE SEQUENCE [LARGE SCALE GENOMIC DNA]</scope>
    <source>
        <strain evidence="2">ATCC 50983 / TXsc</strain>
    </source>
</reference>
<keyword evidence="2" id="KW-1185">Reference proteome</keyword>
<gene>
    <name evidence="1" type="ORF">Pmar_PMAR021059</name>
</gene>